<dbReference type="EMBL" id="JADBEF010000001">
    <property type="protein sequence ID" value="MBE1565357.1"/>
    <property type="molecule type" value="Genomic_DNA"/>
</dbReference>
<protein>
    <submittedName>
        <fullName evidence="1">Phospholipid/cholesterol/gamma-HCH transport system permease protein</fullName>
    </submittedName>
</protein>
<dbReference type="PANTHER" id="PTHR30188:SF4">
    <property type="entry name" value="PROTEIN TRIGALACTOSYLDIACYLGLYCEROL 1, CHLOROPLASTIC"/>
    <property type="match status" value="1"/>
</dbReference>
<accession>A0ABR9KTJ9</accession>
<name>A0ABR9KTJ9_9ACTN</name>
<evidence type="ECO:0000313" key="1">
    <source>
        <dbReference type="EMBL" id="MBE1565357.1"/>
    </source>
</evidence>
<sequence>MAHAGDTARAALRRPFHRREFLQQAWFIVSVSELPTALVAIPFGAVPALQSGNLIRQFGAQSFTGGTAVLALVREASSVVIAGAAGSALCADLGARVIREEIDAMRVLGIDPLHRLVVPRVAACALVTPLLNGLVRVVGLVAGHSFSVLAQGGSPGAYLQSFSALARLSAPWTAEGKALVFSGCTAGLIASYKGLSAAGRPKGVGDAVNQTVVFSAMALFAENFLISAAAA</sequence>
<dbReference type="Pfam" id="PF02405">
    <property type="entry name" value="MlaE"/>
    <property type="match status" value="1"/>
</dbReference>
<reference evidence="1 2" key="1">
    <citation type="submission" date="2020-10" db="EMBL/GenBank/DDBJ databases">
        <title>Sequencing the genomes of 1000 actinobacteria strains.</title>
        <authorList>
            <person name="Klenk H.-P."/>
        </authorList>
    </citation>
    <scope>NUCLEOTIDE SEQUENCE [LARGE SCALE GENOMIC DNA]</scope>
    <source>
        <strain evidence="1 2">DSM 43748</strain>
    </source>
</reference>
<dbReference type="PANTHER" id="PTHR30188">
    <property type="entry name" value="ABC TRANSPORTER PERMEASE PROTEIN-RELATED"/>
    <property type="match status" value="1"/>
</dbReference>
<evidence type="ECO:0000313" key="2">
    <source>
        <dbReference type="Proteomes" id="UP000661607"/>
    </source>
</evidence>
<gene>
    <name evidence="1" type="ORF">H4W81_008136</name>
</gene>
<dbReference type="Proteomes" id="UP000661607">
    <property type="component" value="Unassembled WGS sequence"/>
</dbReference>
<dbReference type="InterPro" id="IPR030802">
    <property type="entry name" value="Permease_MalE"/>
</dbReference>
<organism evidence="1 2">
    <name type="scientific">Nonomuraea africana</name>
    <dbReference type="NCBI Taxonomy" id="46171"/>
    <lineage>
        <taxon>Bacteria</taxon>
        <taxon>Bacillati</taxon>
        <taxon>Actinomycetota</taxon>
        <taxon>Actinomycetes</taxon>
        <taxon>Streptosporangiales</taxon>
        <taxon>Streptosporangiaceae</taxon>
        <taxon>Nonomuraea</taxon>
    </lineage>
</organism>
<dbReference type="RefSeq" id="WP_192779587.1">
    <property type="nucleotide sequence ID" value="NZ_BAAASY010000005.1"/>
</dbReference>
<keyword evidence="2" id="KW-1185">Reference proteome</keyword>
<comment type="caution">
    <text evidence="1">The sequence shown here is derived from an EMBL/GenBank/DDBJ whole genome shotgun (WGS) entry which is preliminary data.</text>
</comment>
<proteinExistence type="predicted"/>